<name>A0ABW2PM16_9BACL</name>
<dbReference type="InterPro" id="IPR027469">
    <property type="entry name" value="Cation_efflux_TMD_sf"/>
</dbReference>
<protein>
    <submittedName>
        <fullName evidence="11">Cation diffusion facilitator family transporter</fullName>
    </submittedName>
</protein>
<dbReference type="SUPFAM" id="SSF161111">
    <property type="entry name" value="Cation efflux protein transmembrane domain-like"/>
    <property type="match status" value="1"/>
</dbReference>
<evidence type="ECO:0000256" key="1">
    <source>
        <dbReference type="ARBA" id="ARBA00004141"/>
    </source>
</evidence>
<evidence type="ECO:0000256" key="5">
    <source>
        <dbReference type="ARBA" id="ARBA00022989"/>
    </source>
</evidence>
<evidence type="ECO:0000256" key="6">
    <source>
        <dbReference type="ARBA" id="ARBA00023065"/>
    </source>
</evidence>
<dbReference type="Pfam" id="PF16916">
    <property type="entry name" value="ZT_dimer"/>
    <property type="match status" value="1"/>
</dbReference>
<evidence type="ECO:0000256" key="3">
    <source>
        <dbReference type="ARBA" id="ARBA00022448"/>
    </source>
</evidence>
<reference evidence="12" key="1">
    <citation type="journal article" date="2019" name="Int. J. Syst. Evol. Microbiol.">
        <title>The Global Catalogue of Microorganisms (GCM) 10K type strain sequencing project: providing services to taxonomists for standard genome sequencing and annotation.</title>
        <authorList>
            <consortium name="The Broad Institute Genomics Platform"/>
            <consortium name="The Broad Institute Genome Sequencing Center for Infectious Disease"/>
            <person name="Wu L."/>
            <person name="Ma J."/>
        </authorList>
    </citation>
    <scope>NUCLEOTIDE SEQUENCE [LARGE SCALE GENOMIC DNA]</scope>
    <source>
        <strain evidence="12">CCUG 55590</strain>
    </source>
</reference>
<feature type="transmembrane region" description="Helical" evidence="8">
    <location>
        <begin position="154"/>
        <end position="180"/>
    </location>
</feature>
<dbReference type="SUPFAM" id="SSF160240">
    <property type="entry name" value="Cation efflux protein cytoplasmic domain-like"/>
    <property type="match status" value="1"/>
</dbReference>
<proteinExistence type="inferred from homology"/>
<dbReference type="InterPro" id="IPR058533">
    <property type="entry name" value="Cation_efflux_TM"/>
</dbReference>
<dbReference type="InterPro" id="IPR002524">
    <property type="entry name" value="Cation_efflux"/>
</dbReference>
<organism evidence="11 12">
    <name type="scientific">Exiguobacterium aestuarii</name>
    <dbReference type="NCBI Taxonomy" id="273527"/>
    <lineage>
        <taxon>Bacteria</taxon>
        <taxon>Bacillati</taxon>
        <taxon>Bacillota</taxon>
        <taxon>Bacilli</taxon>
        <taxon>Bacillales</taxon>
        <taxon>Bacillales Family XII. Incertae Sedis</taxon>
        <taxon>Exiguobacterium</taxon>
    </lineage>
</organism>
<gene>
    <name evidence="11" type="ORF">ACFQO8_09875</name>
</gene>
<comment type="similarity">
    <text evidence="2">Belongs to the cation diffusion facilitator (CDF) transporter (TC 2.A.4) family. SLC30A subfamily.</text>
</comment>
<dbReference type="Pfam" id="PF01545">
    <property type="entry name" value="Cation_efflux"/>
    <property type="match status" value="1"/>
</dbReference>
<evidence type="ECO:0000259" key="9">
    <source>
        <dbReference type="Pfam" id="PF01545"/>
    </source>
</evidence>
<feature type="domain" description="Cation efflux protein transmembrane" evidence="9">
    <location>
        <begin position="20"/>
        <end position="211"/>
    </location>
</feature>
<dbReference type="Proteomes" id="UP001596439">
    <property type="component" value="Unassembled WGS sequence"/>
</dbReference>
<keyword evidence="4 8" id="KW-0812">Transmembrane</keyword>
<evidence type="ECO:0000259" key="10">
    <source>
        <dbReference type="Pfam" id="PF16916"/>
    </source>
</evidence>
<dbReference type="InterPro" id="IPR050681">
    <property type="entry name" value="CDF/SLC30A"/>
</dbReference>
<feature type="transmembrane region" description="Helical" evidence="8">
    <location>
        <begin position="118"/>
        <end position="142"/>
    </location>
</feature>
<feature type="transmembrane region" description="Helical" evidence="8">
    <location>
        <begin position="20"/>
        <end position="41"/>
    </location>
</feature>
<evidence type="ECO:0000256" key="7">
    <source>
        <dbReference type="ARBA" id="ARBA00023136"/>
    </source>
</evidence>
<dbReference type="NCBIfam" id="TIGR01297">
    <property type="entry name" value="CDF"/>
    <property type="match status" value="1"/>
</dbReference>
<evidence type="ECO:0000313" key="11">
    <source>
        <dbReference type="EMBL" id="MFC7390459.1"/>
    </source>
</evidence>
<dbReference type="InterPro" id="IPR036837">
    <property type="entry name" value="Cation_efflux_CTD_sf"/>
</dbReference>
<evidence type="ECO:0000313" key="12">
    <source>
        <dbReference type="Proteomes" id="UP001596439"/>
    </source>
</evidence>
<dbReference type="EMBL" id="JBHTCE010000001">
    <property type="protein sequence ID" value="MFC7390459.1"/>
    <property type="molecule type" value="Genomic_DNA"/>
</dbReference>
<feature type="domain" description="Cation efflux protein cytoplasmic" evidence="10">
    <location>
        <begin position="215"/>
        <end position="289"/>
    </location>
</feature>
<feature type="transmembrane region" description="Helical" evidence="8">
    <location>
        <begin position="53"/>
        <end position="75"/>
    </location>
</feature>
<comment type="caution">
    <text evidence="11">The sequence shown here is derived from an EMBL/GenBank/DDBJ whole genome shotgun (WGS) entry which is preliminary data.</text>
</comment>
<evidence type="ECO:0000256" key="4">
    <source>
        <dbReference type="ARBA" id="ARBA00022692"/>
    </source>
</evidence>
<comment type="subcellular location">
    <subcellularLocation>
        <location evidence="1">Membrane</location>
        <topology evidence="1">Multi-pass membrane protein</topology>
    </subcellularLocation>
</comment>
<feature type="transmembrane region" description="Helical" evidence="8">
    <location>
        <begin position="186"/>
        <end position="203"/>
    </location>
</feature>
<dbReference type="InterPro" id="IPR027470">
    <property type="entry name" value="Cation_efflux_CTD"/>
</dbReference>
<accession>A0ABW2PM16</accession>
<keyword evidence="5 8" id="KW-1133">Transmembrane helix</keyword>
<dbReference type="PANTHER" id="PTHR11562:SF17">
    <property type="entry name" value="RE54080P-RELATED"/>
    <property type="match status" value="1"/>
</dbReference>
<dbReference type="RefSeq" id="WP_214789551.1">
    <property type="nucleotide sequence ID" value="NZ_JANIEL010000078.1"/>
</dbReference>
<evidence type="ECO:0000256" key="8">
    <source>
        <dbReference type="SAM" id="Phobius"/>
    </source>
</evidence>
<sequence>MGHHHDHDHHHHHSTNQRALFLAFLLIATFMVVEVIGGLWTNSLALLSDAGHMLGDAAALGLSFLAVRFGAKAATPNRTFGYRRFEILAAFINGLTLLVISIYILIEAYQRLSAPPEILSGGMLVVAIIGLLVNILAAWILMRGEKDNLNVKSALLHVFGDLLGSVGAITAALLIMSFGWTWADPVASAFVAILILISGYRVTRDAIHILMEGSPEQIDVRAMQEEIAKVEGVKEVHDLHVWSISSSEHAATCHVLIGEETDDQAVLRQVTERIRKYGTFERSTVQVERERQCCEERIIW</sequence>
<keyword evidence="12" id="KW-1185">Reference proteome</keyword>
<keyword evidence="6" id="KW-0406">Ion transport</keyword>
<dbReference type="PANTHER" id="PTHR11562">
    <property type="entry name" value="CATION EFFLUX PROTEIN/ ZINC TRANSPORTER"/>
    <property type="match status" value="1"/>
</dbReference>
<feature type="transmembrane region" description="Helical" evidence="8">
    <location>
        <begin position="87"/>
        <end position="106"/>
    </location>
</feature>
<dbReference type="Gene3D" id="1.20.1510.10">
    <property type="entry name" value="Cation efflux protein transmembrane domain"/>
    <property type="match status" value="1"/>
</dbReference>
<evidence type="ECO:0000256" key="2">
    <source>
        <dbReference type="ARBA" id="ARBA00008873"/>
    </source>
</evidence>
<keyword evidence="7 8" id="KW-0472">Membrane</keyword>
<keyword evidence="3" id="KW-0813">Transport</keyword>